<dbReference type="InterPro" id="IPR037401">
    <property type="entry name" value="SnoaL-like"/>
</dbReference>
<organism evidence="2 3">
    <name type="scientific">Streptomyces coryli</name>
    <dbReference type="NCBI Taxonomy" id="1128680"/>
    <lineage>
        <taxon>Bacteria</taxon>
        <taxon>Bacillati</taxon>
        <taxon>Actinomycetota</taxon>
        <taxon>Actinomycetes</taxon>
        <taxon>Kitasatosporales</taxon>
        <taxon>Streptomycetaceae</taxon>
        <taxon>Streptomyces</taxon>
    </lineage>
</organism>
<dbReference type="Pfam" id="PF12680">
    <property type="entry name" value="SnoaL_2"/>
    <property type="match status" value="1"/>
</dbReference>
<dbReference type="EMBL" id="JAAKZV010000125">
    <property type="protein sequence ID" value="NGN67115.1"/>
    <property type="molecule type" value="Genomic_DNA"/>
</dbReference>
<dbReference type="RefSeq" id="WP_165240416.1">
    <property type="nucleotide sequence ID" value="NZ_JAAKZV010000125.1"/>
</dbReference>
<evidence type="ECO:0000313" key="3">
    <source>
        <dbReference type="Proteomes" id="UP000481583"/>
    </source>
</evidence>
<feature type="domain" description="SnoaL-like" evidence="1">
    <location>
        <begin position="8"/>
        <end position="104"/>
    </location>
</feature>
<dbReference type="Proteomes" id="UP000481583">
    <property type="component" value="Unassembled WGS sequence"/>
</dbReference>
<keyword evidence="3" id="KW-1185">Reference proteome</keyword>
<dbReference type="Gene3D" id="3.10.450.50">
    <property type="match status" value="1"/>
</dbReference>
<proteinExistence type="predicted"/>
<evidence type="ECO:0000259" key="1">
    <source>
        <dbReference type="Pfam" id="PF12680"/>
    </source>
</evidence>
<reference evidence="2 3" key="1">
    <citation type="submission" date="2020-02" db="EMBL/GenBank/DDBJ databases">
        <title>Whole-genome analyses of novel actinobacteria.</title>
        <authorList>
            <person name="Sahin N."/>
        </authorList>
    </citation>
    <scope>NUCLEOTIDE SEQUENCE [LARGE SCALE GENOMIC DNA]</scope>
    <source>
        <strain evidence="2 3">A7024</strain>
    </source>
</reference>
<dbReference type="AlphaFoldDB" id="A0A6G4U4F0"/>
<evidence type="ECO:0000313" key="2">
    <source>
        <dbReference type="EMBL" id="NGN67115.1"/>
    </source>
</evidence>
<sequence length="126" mass="14551">MAEERETIERFWAACDKGEWDVFAGLLAEDVIYRAPKSRERVRGREAVVRFNREFPGDWHLAVEDLVAGEGRAVSRIRFEMVGETGTDTGISFFTFTEDGLISEIEDYWPDPYERPASRAHLSELY</sequence>
<protein>
    <submittedName>
        <fullName evidence="2">Nuclear transport factor 2 family protein</fullName>
    </submittedName>
</protein>
<dbReference type="SUPFAM" id="SSF54427">
    <property type="entry name" value="NTF2-like"/>
    <property type="match status" value="1"/>
</dbReference>
<name>A0A6G4U4F0_9ACTN</name>
<dbReference type="InterPro" id="IPR032710">
    <property type="entry name" value="NTF2-like_dom_sf"/>
</dbReference>
<comment type="caution">
    <text evidence="2">The sequence shown here is derived from an EMBL/GenBank/DDBJ whole genome shotgun (WGS) entry which is preliminary data.</text>
</comment>
<gene>
    <name evidence="2" type="ORF">G5C51_24800</name>
</gene>
<accession>A0A6G4U4F0</accession>